<dbReference type="EMBL" id="NEVJ01000003">
    <property type="protein sequence ID" value="OZI20050.1"/>
    <property type="molecule type" value="Genomic_DNA"/>
</dbReference>
<evidence type="ECO:0008006" key="3">
    <source>
        <dbReference type="Google" id="ProtNLM"/>
    </source>
</evidence>
<dbReference type="Proteomes" id="UP000216857">
    <property type="component" value="Unassembled WGS sequence"/>
</dbReference>
<comment type="caution">
    <text evidence="1">The sequence shown here is derived from an EMBL/GenBank/DDBJ whole genome shotgun (WGS) entry which is preliminary data.</text>
</comment>
<name>A0A261R641_9BORD</name>
<gene>
    <name evidence="1" type="ORF">CAL26_21080</name>
</gene>
<dbReference type="OrthoDB" id="7605626at2"/>
<accession>A0A261R641</accession>
<protein>
    <recommendedName>
        <fullName evidence="3">IrrE N-terminal-like domain-containing protein</fullName>
    </recommendedName>
</protein>
<sequence>MERSRPARIRIAGRRWAVQYKRRTEGRAFGLCDYDAHTITIRDGMKSVEEADTLIHETFHALIHSAGIVFPDAMSEEQVVRALASGLAGVLADNPRLLAHLAQLLRDKQ</sequence>
<keyword evidence="2" id="KW-1185">Reference proteome</keyword>
<dbReference type="AlphaFoldDB" id="A0A261R641"/>
<evidence type="ECO:0000313" key="1">
    <source>
        <dbReference type="EMBL" id="OZI20050.1"/>
    </source>
</evidence>
<organism evidence="1 2">
    <name type="scientific">Bordetella genomosp. 9</name>
    <dbReference type="NCBI Taxonomy" id="1416803"/>
    <lineage>
        <taxon>Bacteria</taxon>
        <taxon>Pseudomonadati</taxon>
        <taxon>Pseudomonadota</taxon>
        <taxon>Betaproteobacteria</taxon>
        <taxon>Burkholderiales</taxon>
        <taxon>Alcaligenaceae</taxon>
        <taxon>Bordetella</taxon>
    </lineage>
</organism>
<proteinExistence type="predicted"/>
<reference evidence="1" key="1">
    <citation type="submission" date="2017-05" db="EMBL/GenBank/DDBJ databases">
        <title>Complete and WGS of Bordetella genogroups.</title>
        <authorList>
            <person name="Spilker T."/>
            <person name="Lipuma J."/>
        </authorList>
    </citation>
    <scope>NUCLEOTIDE SEQUENCE</scope>
    <source>
        <strain evidence="1">AU21707</strain>
    </source>
</reference>
<evidence type="ECO:0000313" key="2">
    <source>
        <dbReference type="Proteomes" id="UP000216857"/>
    </source>
</evidence>